<evidence type="ECO:0000256" key="2">
    <source>
        <dbReference type="SAM" id="Phobius"/>
    </source>
</evidence>
<sequence length="246" mass="28931">MQGRILCTDNWYTSLPLAHNLLKNKTDMIGTLRRNRKGVPQIIRDIKLQRREVVSKQNLKGVLVLKWKDKKDILMMSTKHDASFPQNGKPMVVVEYNRMKGFVDLSDQMAAYTPFVRKTAKWYIRLFFHLLTQTALVNAWYLYCEKVKKIRINYFKELIVDDLLYKGSNNVSTRRSTSRKRKLMTDPNAKARDRHRKPSVPSCMVIRTRQTEPLKSMYFLASRKPRFLETKHLEYLMIDAQVNGSG</sequence>
<organism evidence="6">
    <name type="scientific">Nippostrongylus brasiliensis</name>
    <name type="common">Rat hookworm</name>
    <dbReference type="NCBI Taxonomy" id="27835"/>
    <lineage>
        <taxon>Eukaryota</taxon>
        <taxon>Metazoa</taxon>
        <taxon>Ecdysozoa</taxon>
        <taxon>Nematoda</taxon>
        <taxon>Chromadorea</taxon>
        <taxon>Rhabditida</taxon>
        <taxon>Rhabditina</taxon>
        <taxon>Rhabditomorpha</taxon>
        <taxon>Strongyloidea</taxon>
        <taxon>Heligmosomidae</taxon>
        <taxon>Nippostrongylus</taxon>
    </lineage>
</organism>
<feature type="transmembrane region" description="Helical" evidence="2">
    <location>
        <begin position="122"/>
        <end position="143"/>
    </location>
</feature>
<dbReference type="WBParaSite" id="NBR_0000679301-mRNA-1">
    <property type="protein sequence ID" value="NBR_0000679301-mRNA-1"/>
    <property type="gene ID" value="NBR_0000679301"/>
</dbReference>
<dbReference type="Pfam" id="PF13843">
    <property type="entry name" value="DDE_Tnp_1_7"/>
    <property type="match status" value="1"/>
</dbReference>
<gene>
    <name evidence="4" type="ORF">NBR_LOCUS6794</name>
</gene>
<proteinExistence type="predicted"/>
<reference evidence="6" key="1">
    <citation type="submission" date="2017-02" db="UniProtKB">
        <authorList>
            <consortium name="WormBaseParasite"/>
        </authorList>
    </citation>
    <scope>IDENTIFICATION</scope>
</reference>
<feature type="region of interest" description="Disordered" evidence="1">
    <location>
        <begin position="174"/>
        <end position="198"/>
    </location>
</feature>
<dbReference type="InterPro" id="IPR029526">
    <property type="entry name" value="PGBD"/>
</dbReference>
<evidence type="ECO:0000313" key="5">
    <source>
        <dbReference type="Proteomes" id="UP000271162"/>
    </source>
</evidence>
<name>A0A0N4XVG7_NIPBR</name>
<keyword evidence="2" id="KW-0812">Transmembrane</keyword>
<dbReference type="EMBL" id="UYSL01019831">
    <property type="protein sequence ID" value="VDL70383.1"/>
    <property type="molecule type" value="Genomic_DNA"/>
</dbReference>
<dbReference type="OMA" id="NIMHERK"/>
<evidence type="ECO:0000259" key="3">
    <source>
        <dbReference type="Pfam" id="PF13843"/>
    </source>
</evidence>
<dbReference type="Proteomes" id="UP000271162">
    <property type="component" value="Unassembled WGS sequence"/>
</dbReference>
<keyword evidence="5" id="KW-1185">Reference proteome</keyword>
<feature type="domain" description="PiggyBac transposable element-derived protein" evidence="3">
    <location>
        <begin position="2"/>
        <end position="140"/>
    </location>
</feature>
<evidence type="ECO:0000313" key="6">
    <source>
        <dbReference type="WBParaSite" id="NBR_0000679301-mRNA-1"/>
    </source>
</evidence>
<protein>
    <submittedName>
        <fullName evidence="6">PiggyBac transposable element-derived protein 4 (inferred by orthology to a human protein)</fullName>
    </submittedName>
</protein>
<dbReference type="PANTHER" id="PTHR46599:SF3">
    <property type="entry name" value="PIGGYBAC TRANSPOSABLE ELEMENT-DERIVED PROTEIN 4"/>
    <property type="match status" value="1"/>
</dbReference>
<keyword evidence="2" id="KW-1133">Transmembrane helix</keyword>
<dbReference type="AlphaFoldDB" id="A0A0N4XVG7"/>
<dbReference type="PANTHER" id="PTHR46599">
    <property type="entry name" value="PIGGYBAC TRANSPOSABLE ELEMENT-DERIVED PROTEIN 4"/>
    <property type="match status" value="1"/>
</dbReference>
<reference evidence="4 5" key="2">
    <citation type="submission" date="2018-11" db="EMBL/GenBank/DDBJ databases">
        <authorList>
            <consortium name="Pathogen Informatics"/>
        </authorList>
    </citation>
    <scope>NUCLEOTIDE SEQUENCE [LARGE SCALE GENOMIC DNA]</scope>
</reference>
<evidence type="ECO:0000313" key="4">
    <source>
        <dbReference type="EMBL" id="VDL70383.1"/>
    </source>
</evidence>
<keyword evidence="2" id="KW-0472">Membrane</keyword>
<dbReference type="STRING" id="27835.A0A0N4XVG7"/>
<accession>A0A0N4XVG7</accession>
<evidence type="ECO:0000256" key="1">
    <source>
        <dbReference type="SAM" id="MobiDB-lite"/>
    </source>
</evidence>